<name>A0A2N0WIB0_9GAMM</name>
<dbReference type="RefSeq" id="WP_101235735.1">
    <property type="nucleotide sequence ID" value="NZ_PISJ01000005.1"/>
</dbReference>
<dbReference type="Proteomes" id="UP000233553">
    <property type="component" value="Unassembled WGS sequence"/>
</dbReference>
<organism evidence="1 2">
    <name type="scientific">Acinetobacter proteolyticus</name>
    <dbReference type="NCBI Taxonomy" id="1776741"/>
    <lineage>
        <taxon>Bacteria</taxon>
        <taxon>Pseudomonadati</taxon>
        <taxon>Pseudomonadota</taxon>
        <taxon>Gammaproteobacteria</taxon>
        <taxon>Moraxellales</taxon>
        <taxon>Moraxellaceae</taxon>
        <taxon>Acinetobacter</taxon>
    </lineage>
</organism>
<reference evidence="1 2" key="1">
    <citation type="submission" date="2017-12" db="EMBL/GenBank/DDBJ databases">
        <title>Draft Genome sequences of multiple microbial strains isolated from spacecraft associated surfaces.</title>
        <authorList>
            <person name="Seuylemezian A."/>
            <person name="Vaishampayan P."/>
            <person name="Venkateswaran K."/>
        </authorList>
    </citation>
    <scope>NUCLEOTIDE SEQUENCE [LARGE SCALE GENOMIC DNA]</scope>
    <source>
        <strain evidence="1 2">2P01AA</strain>
    </source>
</reference>
<comment type="caution">
    <text evidence="1">The sequence shown here is derived from an EMBL/GenBank/DDBJ whole genome shotgun (WGS) entry which is preliminary data.</text>
</comment>
<proteinExistence type="predicted"/>
<accession>A0A2N0WIB0</accession>
<dbReference type="AlphaFoldDB" id="A0A2N0WIB0"/>
<sequence length="74" mass="8369">MAFKVGDLIVNDHLEDVLRVASTTTRHLYVEAMKGGKFMFYGRVPNRVKQNRLANPEEIASGSRTDRIKGKCQC</sequence>
<protein>
    <submittedName>
        <fullName evidence="1">Uncharacterized protein</fullName>
    </submittedName>
</protein>
<dbReference type="EMBL" id="PISJ01000005">
    <property type="protein sequence ID" value="PKF35514.1"/>
    <property type="molecule type" value="Genomic_DNA"/>
</dbReference>
<evidence type="ECO:0000313" key="1">
    <source>
        <dbReference type="EMBL" id="PKF35514.1"/>
    </source>
</evidence>
<gene>
    <name evidence="1" type="ORF">CW311_04285</name>
</gene>
<evidence type="ECO:0000313" key="2">
    <source>
        <dbReference type="Proteomes" id="UP000233553"/>
    </source>
</evidence>